<dbReference type="GO" id="GO:0003908">
    <property type="term" value="F:methylated-DNA-[protein]-cysteine S-methyltransferase activity"/>
    <property type="evidence" value="ECO:0007669"/>
    <property type="project" value="UniProtKB-EC"/>
</dbReference>
<keyword evidence="11" id="KW-1185">Reference proteome</keyword>
<dbReference type="PANTHER" id="PTHR10815">
    <property type="entry name" value="METHYLATED-DNA--PROTEIN-CYSTEINE METHYLTRANSFERASE"/>
    <property type="match status" value="1"/>
</dbReference>
<evidence type="ECO:0000256" key="1">
    <source>
        <dbReference type="ARBA" id="ARBA00001286"/>
    </source>
</evidence>
<gene>
    <name evidence="10" type="ORF">APHACPA_1332</name>
</gene>
<comment type="similarity">
    <text evidence="2">Belongs to the MGMT family.</text>
</comment>
<sequence length="81" mass="9114">MVWQELINIPYGETRSYLNQAKALGNPTSYRAVANSKGMNQLAIIIPCHRMINSNGELGGYGGGLHRKKWLIEHERKCTTN</sequence>
<accession>A0A0F3N2Q6</accession>
<dbReference type="InterPro" id="IPR036388">
    <property type="entry name" value="WH-like_DNA-bd_sf"/>
</dbReference>
<comment type="catalytic activity">
    <reaction evidence="1">
        <text>a 4-O-methyl-thymidine in DNA + L-cysteinyl-[protein] = a thymidine in DNA + S-methyl-L-cysteinyl-[protein]</text>
        <dbReference type="Rhea" id="RHEA:53428"/>
        <dbReference type="Rhea" id="RHEA-COMP:10131"/>
        <dbReference type="Rhea" id="RHEA-COMP:10132"/>
        <dbReference type="Rhea" id="RHEA-COMP:13555"/>
        <dbReference type="Rhea" id="RHEA-COMP:13556"/>
        <dbReference type="ChEBI" id="CHEBI:29950"/>
        <dbReference type="ChEBI" id="CHEBI:82612"/>
        <dbReference type="ChEBI" id="CHEBI:137386"/>
        <dbReference type="ChEBI" id="CHEBI:137387"/>
        <dbReference type="EC" id="2.1.1.63"/>
    </reaction>
</comment>
<evidence type="ECO:0000256" key="3">
    <source>
        <dbReference type="ARBA" id="ARBA00011918"/>
    </source>
</evidence>
<dbReference type="Gene3D" id="1.10.10.10">
    <property type="entry name" value="Winged helix-like DNA-binding domain superfamily/Winged helix DNA-binding domain"/>
    <property type="match status" value="1"/>
</dbReference>
<evidence type="ECO:0000256" key="2">
    <source>
        <dbReference type="ARBA" id="ARBA00008711"/>
    </source>
</evidence>
<dbReference type="SUPFAM" id="SSF46767">
    <property type="entry name" value="Methylated DNA-protein cysteine methyltransferase, C-terminal domain"/>
    <property type="match status" value="1"/>
</dbReference>
<dbReference type="Pfam" id="PF01035">
    <property type="entry name" value="DNA_binding_1"/>
    <property type="match status" value="1"/>
</dbReference>
<dbReference type="GO" id="GO:0006281">
    <property type="term" value="P:DNA repair"/>
    <property type="evidence" value="ECO:0007669"/>
    <property type="project" value="UniProtKB-KW"/>
</dbReference>
<dbReference type="InterPro" id="IPR001497">
    <property type="entry name" value="MethylDNA_cys_MeTrfase_AS"/>
</dbReference>
<dbReference type="AlphaFoldDB" id="A0A0F3N2Q6"/>
<evidence type="ECO:0000256" key="8">
    <source>
        <dbReference type="ARBA" id="ARBA00049348"/>
    </source>
</evidence>
<keyword evidence="4 10" id="KW-0489">Methyltransferase</keyword>
<dbReference type="Proteomes" id="UP000033556">
    <property type="component" value="Unassembled WGS sequence"/>
</dbReference>
<comment type="catalytic activity">
    <reaction evidence="8">
        <text>a 6-O-methyl-2'-deoxyguanosine in DNA + L-cysteinyl-[protein] = S-methyl-L-cysteinyl-[protein] + a 2'-deoxyguanosine in DNA</text>
        <dbReference type="Rhea" id="RHEA:24000"/>
        <dbReference type="Rhea" id="RHEA-COMP:10131"/>
        <dbReference type="Rhea" id="RHEA-COMP:10132"/>
        <dbReference type="Rhea" id="RHEA-COMP:11367"/>
        <dbReference type="Rhea" id="RHEA-COMP:11368"/>
        <dbReference type="ChEBI" id="CHEBI:29950"/>
        <dbReference type="ChEBI" id="CHEBI:82612"/>
        <dbReference type="ChEBI" id="CHEBI:85445"/>
        <dbReference type="ChEBI" id="CHEBI:85448"/>
        <dbReference type="EC" id="2.1.1.63"/>
    </reaction>
</comment>
<evidence type="ECO:0000313" key="10">
    <source>
        <dbReference type="EMBL" id="KJV62308.1"/>
    </source>
</evidence>
<dbReference type="FunFam" id="1.10.10.10:FF:000214">
    <property type="entry name" value="Methylated-DNA--protein-cysteine methyltransferase"/>
    <property type="match status" value="1"/>
</dbReference>
<evidence type="ECO:0000259" key="9">
    <source>
        <dbReference type="Pfam" id="PF01035"/>
    </source>
</evidence>
<feature type="domain" description="Methylated-DNA-[protein]-cysteine S-methyltransferase DNA binding" evidence="9">
    <location>
        <begin position="2"/>
        <end position="76"/>
    </location>
</feature>
<dbReference type="CDD" id="cd06445">
    <property type="entry name" value="ATase"/>
    <property type="match status" value="1"/>
</dbReference>
<evidence type="ECO:0000313" key="11">
    <source>
        <dbReference type="Proteomes" id="UP000033556"/>
    </source>
</evidence>
<dbReference type="InterPro" id="IPR014048">
    <property type="entry name" value="MethylDNA_cys_MeTrfase_DNA-bd"/>
</dbReference>
<keyword evidence="7" id="KW-0234">DNA repair</keyword>
<organism evidence="10 11">
    <name type="scientific">Rickettsia amblyommatis str. Ac/Pa</name>
    <dbReference type="NCBI Taxonomy" id="1359164"/>
    <lineage>
        <taxon>Bacteria</taxon>
        <taxon>Pseudomonadati</taxon>
        <taxon>Pseudomonadota</taxon>
        <taxon>Alphaproteobacteria</taxon>
        <taxon>Rickettsiales</taxon>
        <taxon>Rickettsiaceae</taxon>
        <taxon>Rickettsieae</taxon>
        <taxon>Rickettsia</taxon>
        <taxon>spotted fever group</taxon>
    </lineage>
</organism>
<keyword evidence="5 10" id="KW-0808">Transferase</keyword>
<evidence type="ECO:0000256" key="6">
    <source>
        <dbReference type="ARBA" id="ARBA00022763"/>
    </source>
</evidence>
<dbReference type="PANTHER" id="PTHR10815:SF5">
    <property type="entry name" value="METHYLATED-DNA--PROTEIN-CYSTEINE METHYLTRANSFERASE"/>
    <property type="match status" value="1"/>
</dbReference>
<dbReference type="InterPro" id="IPR036217">
    <property type="entry name" value="MethylDNA_cys_MeTrfase_DNAb"/>
</dbReference>
<evidence type="ECO:0000256" key="7">
    <source>
        <dbReference type="ARBA" id="ARBA00023204"/>
    </source>
</evidence>
<dbReference type="GO" id="GO:0032259">
    <property type="term" value="P:methylation"/>
    <property type="evidence" value="ECO:0007669"/>
    <property type="project" value="UniProtKB-KW"/>
</dbReference>
<dbReference type="EC" id="2.1.1.63" evidence="3"/>
<comment type="caution">
    <text evidence="10">The sequence shown here is derived from an EMBL/GenBank/DDBJ whole genome shotgun (WGS) entry which is preliminary data.</text>
</comment>
<name>A0A0F3N2Q6_RICAM</name>
<dbReference type="PATRIC" id="fig|1359164.3.peg.1316"/>
<reference evidence="10 11" key="1">
    <citation type="submission" date="2015-01" db="EMBL/GenBank/DDBJ databases">
        <title>Genome Sequencing of Rickettsiales.</title>
        <authorList>
            <person name="Daugherty S.C."/>
            <person name="Su Q."/>
            <person name="Abolude K."/>
            <person name="Beier-Sexton M."/>
            <person name="Carlyon J.A."/>
            <person name="Carter R."/>
            <person name="Day N.P."/>
            <person name="Dumler S.J."/>
            <person name="Dyachenko V."/>
            <person name="Godinez A."/>
            <person name="Kurtti T.J."/>
            <person name="Lichay M."/>
            <person name="Mullins K.E."/>
            <person name="Ott S."/>
            <person name="Pappas-Brown V."/>
            <person name="Paris D.H."/>
            <person name="Patel P."/>
            <person name="Richards A.L."/>
            <person name="Sadzewicz L."/>
            <person name="Sears K."/>
            <person name="Seidman D."/>
            <person name="Sengamalay N."/>
            <person name="Stenos J."/>
            <person name="Tallon L.J."/>
            <person name="Vincent G."/>
            <person name="Fraser C.M."/>
            <person name="Munderloh U."/>
            <person name="Dunning-Hotopp J.C."/>
        </authorList>
    </citation>
    <scope>NUCLEOTIDE SEQUENCE [LARGE SCALE GENOMIC DNA]</scope>
    <source>
        <strain evidence="10 11">Ac/Pa</strain>
    </source>
</reference>
<dbReference type="NCBIfam" id="TIGR00589">
    <property type="entry name" value="ogt"/>
    <property type="match status" value="1"/>
</dbReference>
<dbReference type="EMBL" id="LANR01000001">
    <property type="protein sequence ID" value="KJV62308.1"/>
    <property type="molecule type" value="Genomic_DNA"/>
</dbReference>
<evidence type="ECO:0000256" key="4">
    <source>
        <dbReference type="ARBA" id="ARBA00022603"/>
    </source>
</evidence>
<evidence type="ECO:0000256" key="5">
    <source>
        <dbReference type="ARBA" id="ARBA00022679"/>
    </source>
</evidence>
<keyword evidence="6" id="KW-0227">DNA damage</keyword>
<dbReference type="PROSITE" id="PS00374">
    <property type="entry name" value="MGMT"/>
    <property type="match status" value="1"/>
</dbReference>
<protein>
    <recommendedName>
        <fullName evidence="3">methylated-DNA--[protein]-cysteine S-methyltransferase</fullName>
        <ecNumber evidence="3">2.1.1.63</ecNumber>
    </recommendedName>
</protein>
<proteinExistence type="inferred from homology"/>